<protein>
    <recommendedName>
        <fullName evidence="11">Nuclear cap-binding protein subunit 2</fullName>
    </recommendedName>
    <alternativeName>
        <fullName evidence="11">20 kDa nuclear cap-binding protein</fullName>
    </alternativeName>
</protein>
<evidence type="ECO:0000256" key="6">
    <source>
        <dbReference type="ARBA" id="ARBA00023187"/>
    </source>
</evidence>
<keyword evidence="4 10" id="KW-0694">RNA-binding</keyword>
<comment type="subunit">
    <text evidence="9 11">Component of the nuclear cap-binding complex (CBC), a heterodimer composed of ncbp-1 and ncbp-2 that interacts with m7GpppG-capped RNA.</text>
</comment>
<accession>A0A915A6Z9</accession>
<evidence type="ECO:0000313" key="13">
    <source>
        <dbReference type="Proteomes" id="UP000887569"/>
    </source>
</evidence>
<evidence type="ECO:0000256" key="2">
    <source>
        <dbReference type="ARBA" id="ARBA00010725"/>
    </source>
</evidence>
<dbReference type="SUPFAM" id="SSF54928">
    <property type="entry name" value="RNA-binding domain, RBD"/>
    <property type="match status" value="1"/>
</dbReference>
<dbReference type="PROSITE" id="PS50102">
    <property type="entry name" value="RRM"/>
    <property type="match status" value="1"/>
</dbReference>
<keyword evidence="5" id="KW-0943">RNA-mediated gene silencing</keyword>
<dbReference type="WBParaSite" id="PgR002_g120_t02">
    <property type="protein sequence ID" value="PgR002_g120_t02"/>
    <property type="gene ID" value="PgR002_g120"/>
</dbReference>
<dbReference type="GO" id="GO:0005846">
    <property type="term" value="C:nuclear cap binding complex"/>
    <property type="evidence" value="ECO:0007669"/>
    <property type="project" value="InterPro"/>
</dbReference>
<evidence type="ECO:0000256" key="8">
    <source>
        <dbReference type="ARBA" id="ARBA00055349"/>
    </source>
</evidence>
<evidence type="ECO:0000256" key="7">
    <source>
        <dbReference type="ARBA" id="ARBA00023242"/>
    </source>
</evidence>
<dbReference type="SMART" id="SM00360">
    <property type="entry name" value="RRM"/>
    <property type="match status" value="1"/>
</dbReference>
<evidence type="ECO:0000256" key="5">
    <source>
        <dbReference type="ARBA" id="ARBA00023158"/>
    </source>
</evidence>
<keyword evidence="7 11" id="KW-0539">Nucleus</keyword>
<dbReference type="InterPro" id="IPR012677">
    <property type="entry name" value="Nucleotide-bd_a/b_plait_sf"/>
</dbReference>
<dbReference type="InterPro" id="IPR027157">
    <property type="entry name" value="NCBP2"/>
</dbReference>
<dbReference type="InterPro" id="IPR035979">
    <property type="entry name" value="RBD_domain_sf"/>
</dbReference>
<keyword evidence="3 11" id="KW-0507">mRNA processing</keyword>
<evidence type="ECO:0000313" key="14">
    <source>
        <dbReference type="WBParaSite" id="PgR002_g120_t02"/>
    </source>
</evidence>
<dbReference type="GO" id="GO:0045292">
    <property type="term" value="P:mRNA cis splicing, via spliceosome"/>
    <property type="evidence" value="ECO:0007669"/>
    <property type="project" value="InterPro"/>
</dbReference>
<dbReference type="GO" id="GO:0031053">
    <property type="term" value="P:primary miRNA processing"/>
    <property type="evidence" value="ECO:0007669"/>
    <property type="project" value="UniProtKB-ARBA"/>
</dbReference>
<dbReference type="InterPro" id="IPR034148">
    <property type="entry name" value="NCBP2_RRM"/>
</dbReference>
<dbReference type="AlphaFoldDB" id="A0A915A6Z9"/>
<keyword evidence="6 11" id="KW-0508">mRNA splicing</keyword>
<dbReference type="FunFam" id="3.30.70.330:FF:000128">
    <property type="entry name" value="Nuclear cap-binding protein subunit 2"/>
    <property type="match status" value="1"/>
</dbReference>
<evidence type="ECO:0000256" key="3">
    <source>
        <dbReference type="ARBA" id="ARBA00022664"/>
    </source>
</evidence>
<evidence type="ECO:0000256" key="4">
    <source>
        <dbReference type="ARBA" id="ARBA00022884"/>
    </source>
</evidence>
<dbReference type="PANTHER" id="PTHR18847">
    <property type="entry name" value="20 KD NUCLEAR CAP BINDING PROTEIN"/>
    <property type="match status" value="1"/>
</dbReference>
<sequence>MIGTARQLPEASSGYVLLRSVICYLNMLYGKAVKHVEERPNLLSEFTIRIDDCGLFLAPRGGWMYALVADLKGRDALRHSDYRDQRFKGTSREQSRLLAVSSTLYVGNLSYFTTEEQVYELFSRAGRIRRIIMGIDRFKKTPCGFCFVEYYYREDAEDAMRCINATRLDDRIIRTDWDVGFVEGRQYGRGKHGGQVRDEYRKDYDPGRGGWGKMVPPKMD</sequence>
<evidence type="ECO:0000256" key="1">
    <source>
        <dbReference type="ARBA" id="ARBA00004123"/>
    </source>
</evidence>
<dbReference type="InterPro" id="IPR000504">
    <property type="entry name" value="RRM_dom"/>
</dbReference>
<organism evidence="13 14">
    <name type="scientific">Parascaris univalens</name>
    <name type="common">Nematode worm</name>
    <dbReference type="NCBI Taxonomy" id="6257"/>
    <lineage>
        <taxon>Eukaryota</taxon>
        <taxon>Metazoa</taxon>
        <taxon>Ecdysozoa</taxon>
        <taxon>Nematoda</taxon>
        <taxon>Chromadorea</taxon>
        <taxon>Rhabditida</taxon>
        <taxon>Spirurina</taxon>
        <taxon>Ascaridomorpha</taxon>
        <taxon>Ascaridoidea</taxon>
        <taxon>Ascarididae</taxon>
        <taxon>Parascaris</taxon>
    </lineage>
</organism>
<evidence type="ECO:0000256" key="10">
    <source>
        <dbReference type="PROSITE-ProRule" id="PRU00176"/>
    </source>
</evidence>
<dbReference type="Proteomes" id="UP000887569">
    <property type="component" value="Unplaced"/>
</dbReference>
<comment type="function">
    <text evidence="8 11">Component of the cap-binding complex (CBC), which binds co-transcriptionally to the 5' cap of pre-mRNAs and is involved in various processes such as pre-mRNA splicing and RNA-mediated gene silencing (RNAi). The CBC complex is involved in miRNA-mediated RNA interference and is required for primary microRNAs (miRNAs) processing. In the CBC complex, ncbp-2 recognizes and binds capped RNAs (m7GpppG-capped RNA) but requires ncbp-1 to stabilize the movement of its N-terminal loop and lock the CBC into a high affinity cap-binding state with the cap structure.</text>
</comment>
<evidence type="ECO:0000259" key="12">
    <source>
        <dbReference type="PROSITE" id="PS50102"/>
    </source>
</evidence>
<reference evidence="14" key="1">
    <citation type="submission" date="2022-11" db="UniProtKB">
        <authorList>
            <consortium name="WormBaseParasite"/>
        </authorList>
    </citation>
    <scope>IDENTIFICATION</scope>
</reference>
<evidence type="ECO:0000256" key="11">
    <source>
        <dbReference type="RuleBase" id="RU364036"/>
    </source>
</evidence>
<dbReference type="Gene3D" id="3.30.70.330">
    <property type="match status" value="1"/>
</dbReference>
<name>A0A915A6Z9_PARUN</name>
<proteinExistence type="inferred from homology"/>
<dbReference type="CDD" id="cd12240">
    <property type="entry name" value="RRM_NCBP2"/>
    <property type="match status" value="1"/>
</dbReference>
<comment type="subcellular location">
    <subcellularLocation>
        <location evidence="1 11">Nucleus</location>
    </subcellularLocation>
</comment>
<feature type="domain" description="RRM" evidence="12">
    <location>
        <begin position="102"/>
        <end position="180"/>
    </location>
</feature>
<comment type="similarity">
    <text evidence="2 11">Belongs to the RRM NCBP2 family.</text>
</comment>
<keyword evidence="13" id="KW-1185">Reference proteome</keyword>
<dbReference type="GO" id="GO:0000339">
    <property type="term" value="F:RNA cap binding"/>
    <property type="evidence" value="ECO:0007669"/>
    <property type="project" value="InterPro"/>
</dbReference>
<evidence type="ECO:0000256" key="9">
    <source>
        <dbReference type="ARBA" id="ARBA00063437"/>
    </source>
</evidence>
<dbReference type="PANTHER" id="PTHR18847:SF0">
    <property type="entry name" value="NUCLEAR CAP-BINDING PROTEIN SUBUNIT 2"/>
    <property type="match status" value="1"/>
</dbReference>
<dbReference type="Pfam" id="PF00076">
    <property type="entry name" value="RRM_1"/>
    <property type="match status" value="1"/>
</dbReference>
<dbReference type="GO" id="GO:0005634">
    <property type="term" value="C:nucleus"/>
    <property type="evidence" value="ECO:0007669"/>
    <property type="project" value="UniProtKB-SubCell"/>
</dbReference>